<dbReference type="Pfam" id="PF01551">
    <property type="entry name" value="Peptidase_M23"/>
    <property type="match status" value="1"/>
</dbReference>
<gene>
    <name evidence="3" type="ORF">CTEST_08315</name>
</gene>
<dbReference type="SUPFAM" id="SSF51261">
    <property type="entry name" value="Duplicated hybrid motif"/>
    <property type="match status" value="1"/>
</dbReference>
<protein>
    <submittedName>
        <fullName evidence="3">Peptidase family M23</fullName>
    </submittedName>
</protein>
<accession>A0A0G3HAY9</accession>
<sequence>MSAWACSAARSQREDTLLSHSLTSGQAVAKPGVAVFHRPVTPVPLSTGSRLSTPASLTLRPIVRGMRTFIITVLTSLVAFFAPTPAFAYVDPSTGASTASGVIRAFDKPAQNWLPGHRGVDLRLTVGADVLASGSGVVAFAGMVVGTPTISIDHADGVRTTYQPVHPLVATGDLVEEGSVIGRLAHPTTQWPGLQWGAKRGEDYLNPLSLLSAPTIRLKPSPAGGGP</sequence>
<reference evidence="3 4" key="1">
    <citation type="journal article" date="2015" name="Genome Announc.">
        <title>Complete Genome Sequence of the Type Strain Corynebacterium testudinoris DSM 44614, Recovered from Necrotic Lesions in the Mouth of a Tortoise.</title>
        <authorList>
            <person name="Ruckert C."/>
            <person name="Kriete M."/>
            <person name="Jaenicke S."/>
            <person name="Winkler A."/>
            <person name="Tauch A."/>
        </authorList>
    </citation>
    <scope>NUCLEOTIDE SEQUENCE [LARGE SCALE GENOMIC DNA]</scope>
    <source>
        <strain evidence="3 4">DSM 44614</strain>
    </source>
</reference>
<evidence type="ECO:0000313" key="4">
    <source>
        <dbReference type="Proteomes" id="UP000035540"/>
    </source>
</evidence>
<keyword evidence="4" id="KW-1185">Reference proteome</keyword>
<reference evidence="4" key="2">
    <citation type="submission" date="2015-05" db="EMBL/GenBank/DDBJ databases">
        <title>Complete genome sequence of Corynebacterium testudinoris DSM 44614, recovered from necrotic lesions in the mouth of a tortoise.</title>
        <authorList>
            <person name="Ruckert C."/>
            <person name="Albersmeier A."/>
            <person name="Winkler A."/>
            <person name="Tauch A."/>
        </authorList>
    </citation>
    <scope>NUCLEOTIDE SEQUENCE [LARGE SCALE GENOMIC DNA]</scope>
    <source>
        <strain evidence="4">DSM 44614</strain>
    </source>
</reference>
<feature type="domain" description="M23ase beta-sheet core" evidence="2">
    <location>
        <begin position="116"/>
        <end position="207"/>
    </location>
</feature>
<dbReference type="PANTHER" id="PTHR21666:SF270">
    <property type="entry name" value="MUREIN HYDROLASE ACTIVATOR ENVC"/>
    <property type="match status" value="1"/>
</dbReference>
<dbReference type="GO" id="GO:0004222">
    <property type="term" value="F:metalloendopeptidase activity"/>
    <property type="evidence" value="ECO:0007669"/>
    <property type="project" value="TreeGrafter"/>
</dbReference>
<dbReference type="InterPro" id="IPR011055">
    <property type="entry name" value="Dup_hybrid_motif"/>
</dbReference>
<dbReference type="PATRIC" id="fig|136857.5.peg.1653"/>
<dbReference type="KEGG" id="cted:CTEST_08315"/>
<dbReference type="AlphaFoldDB" id="A0A0G3HAY9"/>
<organism evidence="3 4">
    <name type="scientific">Corynebacterium testudinoris</name>
    <dbReference type="NCBI Taxonomy" id="136857"/>
    <lineage>
        <taxon>Bacteria</taxon>
        <taxon>Bacillati</taxon>
        <taxon>Actinomycetota</taxon>
        <taxon>Actinomycetes</taxon>
        <taxon>Mycobacteriales</taxon>
        <taxon>Corynebacteriaceae</taxon>
        <taxon>Corynebacterium</taxon>
    </lineage>
</organism>
<dbReference type="EMBL" id="CP011545">
    <property type="protein sequence ID" value="AKK09093.1"/>
    <property type="molecule type" value="Genomic_DNA"/>
</dbReference>
<proteinExistence type="predicted"/>
<dbReference type="CDD" id="cd12797">
    <property type="entry name" value="M23_peptidase"/>
    <property type="match status" value="1"/>
</dbReference>
<feature type="transmembrane region" description="Helical" evidence="1">
    <location>
        <begin position="69"/>
        <end position="90"/>
    </location>
</feature>
<evidence type="ECO:0000256" key="1">
    <source>
        <dbReference type="SAM" id="Phobius"/>
    </source>
</evidence>
<keyword evidence="1" id="KW-0472">Membrane</keyword>
<evidence type="ECO:0000313" key="3">
    <source>
        <dbReference type="EMBL" id="AKK09093.1"/>
    </source>
</evidence>
<keyword evidence="1" id="KW-1133">Transmembrane helix</keyword>
<keyword evidence="1" id="KW-0812">Transmembrane</keyword>
<dbReference type="PANTHER" id="PTHR21666">
    <property type="entry name" value="PEPTIDASE-RELATED"/>
    <property type="match status" value="1"/>
</dbReference>
<dbReference type="InterPro" id="IPR016047">
    <property type="entry name" value="M23ase_b-sheet_dom"/>
</dbReference>
<name>A0A0G3HAY9_9CORY</name>
<evidence type="ECO:0000259" key="2">
    <source>
        <dbReference type="Pfam" id="PF01551"/>
    </source>
</evidence>
<dbReference type="Gene3D" id="2.70.70.10">
    <property type="entry name" value="Glucose Permease (Domain IIA)"/>
    <property type="match status" value="1"/>
</dbReference>
<dbReference type="STRING" id="136857.CTEST_08315"/>
<dbReference type="Proteomes" id="UP000035540">
    <property type="component" value="Chromosome"/>
</dbReference>
<dbReference type="InterPro" id="IPR050570">
    <property type="entry name" value="Cell_wall_metabolism_enzyme"/>
</dbReference>